<keyword evidence="4" id="KW-1185">Reference proteome</keyword>
<dbReference type="PANTHER" id="PTHR14359">
    <property type="entry name" value="HOMO-OLIGOMERIC FLAVIN CONTAINING CYS DECARBOXYLASE FAMILY"/>
    <property type="match status" value="1"/>
</dbReference>
<keyword evidence="1" id="KW-1133">Transmembrane helix</keyword>
<keyword evidence="1" id="KW-0812">Transmembrane</keyword>
<dbReference type="Gene3D" id="3.40.50.1950">
    <property type="entry name" value="Flavin prenyltransferase-like"/>
    <property type="match status" value="1"/>
</dbReference>
<dbReference type="PANTHER" id="PTHR14359:SF6">
    <property type="entry name" value="PHOSPHOPANTOTHENOYLCYSTEINE DECARBOXYLASE"/>
    <property type="match status" value="1"/>
</dbReference>
<proteinExistence type="predicted"/>
<evidence type="ECO:0000313" key="4">
    <source>
        <dbReference type="Proteomes" id="UP001521150"/>
    </source>
</evidence>
<organism evidence="3 4">
    <name type="scientific">Kibdelosporangium philippinense</name>
    <dbReference type="NCBI Taxonomy" id="211113"/>
    <lineage>
        <taxon>Bacteria</taxon>
        <taxon>Bacillati</taxon>
        <taxon>Actinomycetota</taxon>
        <taxon>Actinomycetes</taxon>
        <taxon>Pseudonocardiales</taxon>
        <taxon>Pseudonocardiaceae</taxon>
        <taxon>Kibdelosporangium</taxon>
    </lineage>
</organism>
<feature type="transmembrane region" description="Helical" evidence="1">
    <location>
        <begin position="12"/>
        <end position="29"/>
    </location>
</feature>
<keyword evidence="1" id="KW-0472">Membrane</keyword>
<reference evidence="3 4" key="1">
    <citation type="submission" date="2021-12" db="EMBL/GenBank/DDBJ databases">
        <title>Genome sequence of Kibdelosporangium philippinense ATCC 49844.</title>
        <authorList>
            <person name="Fedorov E.A."/>
            <person name="Omeragic M."/>
            <person name="Shalygina K.F."/>
            <person name="Maclea K.S."/>
        </authorList>
    </citation>
    <scope>NUCLEOTIDE SEQUENCE [LARGE SCALE GENOMIC DNA]</scope>
    <source>
        <strain evidence="3 4">ATCC 49844</strain>
    </source>
</reference>
<dbReference type="Pfam" id="PF02441">
    <property type="entry name" value="Flavoprotein"/>
    <property type="match status" value="1"/>
</dbReference>
<evidence type="ECO:0000259" key="2">
    <source>
        <dbReference type="Pfam" id="PF02441"/>
    </source>
</evidence>
<evidence type="ECO:0000313" key="3">
    <source>
        <dbReference type="EMBL" id="MCE7010867.1"/>
    </source>
</evidence>
<feature type="domain" description="Flavoprotein" evidence="2">
    <location>
        <begin position="11"/>
        <end position="144"/>
    </location>
</feature>
<gene>
    <name evidence="3" type="ORF">LWC34_49905</name>
</gene>
<dbReference type="EMBL" id="JAJVCN010000004">
    <property type="protein sequence ID" value="MCE7010867.1"/>
    <property type="molecule type" value="Genomic_DNA"/>
</dbReference>
<dbReference type="InterPro" id="IPR003382">
    <property type="entry name" value="Flavoprotein"/>
</dbReference>
<dbReference type="RefSeq" id="WP_233733138.1">
    <property type="nucleotide sequence ID" value="NZ_JAJVCN010000004.1"/>
</dbReference>
<protein>
    <submittedName>
        <fullName evidence="3">Flavoprotein</fullName>
    </submittedName>
</protein>
<dbReference type="InterPro" id="IPR036551">
    <property type="entry name" value="Flavin_trans-like"/>
</dbReference>
<evidence type="ECO:0000256" key="1">
    <source>
        <dbReference type="SAM" id="Phobius"/>
    </source>
</evidence>
<comment type="caution">
    <text evidence="3">The sequence shown here is derived from an EMBL/GenBank/DDBJ whole genome shotgun (WGS) entry which is preliminary data.</text>
</comment>
<dbReference type="Proteomes" id="UP001521150">
    <property type="component" value="Unassembled WGS sequence"/>
</dbReference>
<name>A0ABS8ZTE0_9PSEU</name>
<dbReference type="SUPFAM" id="SSF52507">
    <property type="entry name" value="Homo-oligomeric flavin-containing Cys decarboxylases, HFCD"/>
    <property type="match status" value="1"/>
</dbReference>
<accession>A0ABS8ZTE0</accession>
<sequence length="190" mass="19971">MTNDQSTFGGRLLIGASGSAAVAMLPMYISGLRAQFTGTITVLMTPTATRFLPAHTVALFADRVVTGEPESSWARHNQATLAAEHDMLAVLPATANLLAATASGAAGNMLSTTILAATFPVAIFPVMTGEMWEKPSVQRNVEVIKADGYRVVAPEWGKRYDVALGGFVESTVPPAPPMVVSVIRELMPAG</sequence>